<dbReference type="InterPro" id="IPR009325">
    <property type="entry name" value="DUF983"/>
</dbReference>
<gene>
    <name evidence="2" type="ORF">E8L99_09720</name>
</gene>
<evidence type="ECO:0000313" key="2">
    <source>
        <dbReference type="EMBL" id="QCK86012.1"/>
    </source>
</evidence>
<dbReference type="KEGG" id="paqt:E8L99_09720"/>
<dbReference type="Pfam" id="PF06170">
    <property type="entry name" value="DUF983"/>
    <property type="match status" value="1"/>
</dbReference>
<keyword evidence="3" id="KW-1185">Reference proteome</keyword>
<dbReference type="OrthoDB" id="9799456at2"/>
<name>A0A4D7QPC6_9HYPH</name>
<keyword evidence="1" id="KW-0472">Membrane</keyword>
<dbReference type="Proteomes" id="UP000298588">
    <property type="component" value="Chromosome"/>
</dbReference>
<dbReference type="AlphaFoldDB" id="A0A4D7QPC6"/>
<feature type="transmembrane region" description="Helical" evidence="1">
    <location>
        <begin position="54"/>
        <end position="74"/>
    </location>
</feature>
<proteinExistence type="predicted"/>
<protein>
    <submittedName>
        <fullName evidence="2">DUF983 domain-containing protein</fullName>
    </submittedName>
</protein>
<dbReference type="RefSeq" id="WP_137099344.1">
    <property type="nucleotide sequence ID" value="NZ_CP039865.1"/>
</dbReference>
<reference evidence="2 3" key="1">
    <citation type="submission" date="2019-04" db="EMBL/GenBank/DDBJ databases">
        <title>Phreatobacter aquaticus sp. nov.</title>
        <authorList>
            <person name="Choi A."/>
            <person name="Baek K."/>
        </authorList>
    </citation>
    <scope>NUCLEOTIDE SEQUENCE [LARGE SCALE GENOMIC DNA]</scope>
    <source>
        <strain evidence="2 3">NMCR1094</strain>
    </source>
</reference>
<sequence>MTYYQPQSPFSTGIRCRCPRCGEGALFDGFLTPKPACTACGLDYSFADAGDGPAVFVILIAGFIICAMALYVEVKYEPPFWLHAVIWGPTILVVCLGLLRPLKGVMIALQYVNKAQQGRLDSE</sequence>
<keyword evidence="1" id="KW-1133">Transmembrane helix</keyword>
<organism evidence="2 3">
    <name type="scientific">Phreatobacter aquaticus</name>
    <dbReference type="NCBI Taxonomy" id="2570229"/>
    <lineage>
        <taxon>Bacteria</taxon>
        <taxon>Pseudomonadati</taxon>
        <taxon>Pseudomonadota</taxon>
        <taxon>Alphaproteobacteria</taxon>
        <taxon>Hyphomicrobiales</taxon>
        <taxon>Phreatobacteraceae</taxon>
        <taxon>Phreatobacter</taxon>
    </lineage>
</organism>
<accession>A0A4D7QPC6</accession>
<evidence type="ECO:0000256" key="1">
    <source>
        <dbReference type="SAM" id="Phobius"/>
    </source>
</evidence>
<keyword evidence="1" id="KW-0812">Transmembrane</keyword>
<feature type="transmembrane region" description="Helical" evidence="1">
    <location>
        <begin position="80"/>
        <end position="99"/>
    </location>
</feature>
<dbReference type="EMBL" id="CP039865">
    <property type="protein sequence ID" value="QCK86012.1"/>
    <property type="molecule type" value="Genomic_DNA"/>
</dbReference>
<evidence type="ECO:0000313" key="3">
    <source>
        <dbReference type="Proteomes" id="UP000298588"/>
    </source>
</evidence>